<protein>
    <submittedName>
        <fullName evidence="1">Unnamed protein product</fullName>
    </submittedName>
</protein>
<dbReference type="Proteomes" id="UP001165064">
    <property type="component" value="Unassembled WGS sequence"/>
</dbReference>
<sequence length="301" mass="33101">MPQMPSRTPQNEQQPRFCEKDDEEKGLRQCPYPARTATSFISQTTILLVLSVCGLSLLGLIAFSFMTPTEGADLSTCRGVYMSPAYARVHGFDETHTRFASKYSLYLYKEQGKEAIPNDSHALKLTGAPVLFIPGNAGSFKQVRSIASAAANWFHDNGGYIEYLNPNANNLDFFSADFNEDFTAFHGRTMLDQAEYLNEAIAFILSLYSQNEIPVTSVILVGHSMGGMVSRVMLSLPNYVEGSVNTILTLAAPHAAAPATFDGDILSVQIQITKRHFGVNNRWIVGPYGSNRLHRFDGVGA</sequence>
<comment type="caution">
    <text evidence="1">The sequence shown here is derived from an EMBL/GenBank/DDBJ whole genome shotgun (WGS) entry which is preliminary data.</text>
</comment>
<organism evidence="1 2">
    <name type="scientific">Ambrosiozyma monospora</name>
    <name type="common">Yeast</name>
    <name type="synonym">Endomycopsis monosporus</name>
    <dbReference type="NCBI Taxonomy" id="43982"/>
    <lineage>
        <taxon>Eukaryota</taxon>
        <taxon>Fungi</taxon>
        <taxon>Dikarya</taxon>
        <taxon>Ascomycota</taxon>
        <taxon>Saccharomycotina</taxon>
        <taxon>Pichiomycetes</taxon>
        <taxon>Pichiales</taxon>
        <taxon>Pichiaceae</taxon>
        <taxon>Ambrosiozyma</taxon>
    </lineage>
</organism>
<reference evidence="1" key="1">
    <citation type="submission" date="2023-04" db="EMBL/GenBank/DDBJ databases">
        <title>Ambrosiozyma monospora NBRC 10751.</title>
        <authorList>
            <person name="Ichikawa N."/>
            <person name="Sato H."/>
            <person name="Tonouchi N."/>
        </authorList>
    </citation>
    <scope>NUCLEOTIDE SEQUENCE</scope>
    <source>
        <strain evidence="1">NBRC 10751</strain>
    </source>
</reference>
<evidence type="ECO:0000313" key="2">
    <source>
        <dbReference type="Proteomes" id="UP001165064"/>
    </source>
</evidence>
<name>A0ACB5T4H0_AMBMO</name>
<gene>
    <name evidence="1" type="ORF">Amon02_000494300</name>
</gene>
<evidence type="ECO:0000313" key="1">
    <source>
        <dbReference type="EMBL" id="GME81452.1"/>
    </source>
</evidence>
<proteinExistence type="predicted"/>
<accession>A0ACB5T4H0</accession>
<dbReference type="EMBL" id="BSXS01003516">
    <property type="protein sequence ID" value="GME81452.1"/>
    <property type="molecule type" value="Genomic_DNA"/>
</dbReference>
<keyword evidence="2" id="KW-1185">Reference proteome</keyword>